<proteinExistence type="inferred from homology"/>
<dbReference type="InterPro" id="IPR022689">
    <property type="entry name" value="Iron_dep_repressor"/>
</dbReference>
<dbReference type="PROSITE" id="PS50944">
    <property type="entry name" value="HTH_DTXR"/>
    <property type="match status" value="1"/>
</dbReference>
<name>A0A1H4B8Z7_9FIRM</name>
<dbReference type="SUPFAM" id="SSF46785">
    <property type="entry name" value="Winged helix' DNA-binding domain"/>
    <property type="match status" value="1"/>
</dbReference>
<dbReference type="Proteomes" id="UP000199394">
    <property type="component" value="Unassembled WGS sequence"/>
</dbReference>
<dbReference type="PANTHER" id="PTHR33238">
    <property type="entry name" value="IRON (METAL) DEPENDENT REPRESSOR, DTXR FAMILY"/>
    <property type="match status" value="1"/>
</dbReference>
<protein>
    <submittedName>
        <fullName evidence="6">Mn-dependent transcriptional regulator, DtxR family</fullName>
    </submittedName>
</protein>
<dbReference type="InterPro" id="IPR022687">
    <property type="entry name" value="HTH_DTXR"/>
</dbReference>
<dbReference type="GO" id="GO:0003700">
    <property type="term" value="F:DNA-binding transcription factor activity"/>
    <property type="evidence" value="ECO:0007669"/>
    <property type="project" value="InterPro"/>
</dbReference>
<dbReference type="InterPro" id="IPR036388">
    <property type="entry name" value="WH-like_DNA-bd_sf"/>
</dbReference>
<dbReference type="PANTHER" id="PTHR33238:SF7">
    <property type="entry name" value="IRON-DEPENDENT TRANSCRIPTIONAL REGULATOR"/>
    <property type="match status" value="1"/>
</dbReference>
<dbReference type="Gene3D" id="1.10.10.10">
    <property type="entry name" value="Winged helix-like DNA-binding domain superfamily/Winged helix DNA-binding domain"/>
    <property type="match status" value="1"/>
</dbReference>
<dbReference type="Pfam" id="PF02742">
    <property type="entry name" value="Fe_dep_repr_C"/>
    <property type="match status" value="1"/>
</dbReference>
<dbReference type="GO" id="GO:0003677">
    <property type="term" value="F:DNA binding"/>
    <property type="evidence" value="ECO:0007669"/>
    <property type="project" value="UniProtKB-KW"/>
</dbReference>
<dbReference type="InterPro" id="IPR036421">
    <property type="entry name" value="Fe_dep_repressor_sf"/>
</dbReference>
<dbReference type="SUPFAM" id="SSF47979">
    <property type="entry name" value="Iron-dependent repressor protein, dimerization domain"/>
    <property type="match status" value="1"/>
</dbReference>
<reference evidence="6 7" key="1">
    <citation type="submission" date="2016-10" db="EMBL/GenBank/DDBJ databases">
        <authorList>
            <person name="de Groot N.N."/>
        </authorList>
    </citation>
    <scope>NUCLEOTIDE SEQUENCE [LARGE SCALE GENOMIC DNA]</scope>
    <source>
        <strain evidence="6 7">SR12</strain>
    </source>
</reference>
<evidence type="ECO:0000256" key="4">
    <source>
        <dbReference type="ARBA" id="ARBA00023163"/>
    </source>
</evidence>
<dbReference type="Pfam" id="PF01325">
    <property type="entry name" value="Fe_dep_repress"/>
    <property type="match status" value="1"/>
</dbReference>
<dbReference type="Gene3D" id="1.10.60.10">
    <property type="entry name" value="Iron dependent repressor, metal binding and dimerisation domain"/>
    <property type="match status" value="1"/>
</dbReference>
<evidence type="ECO:0000256" key="1">
    <source>
        <dbReference type="ARBA" id="ARBA00007871"/>
    </source>
</evidence>
<keyword evidence="2" id="KW-0805">Transcription regulation</keyword>
<organism evidence="6 7">
    <name type="scientific">Eubacterium aggregans</name>
    <dbReference type="NCBI Taxonomy" id="81409"/>
    <lineage>
        <taxon>Bacteria</taxon>
        <taxon>Bacillati</taxon>
        <taxon>Bacillota</taxon>
        <taxon>Clostridia</taxon>
        <taxon>Eubacteriales</taxon>
        <taxon>Eubacteriaceae</taxon>
        <taxon>Eubacterium</taxon>
    </lineage>
</organism>
<evidence type="ECO:0000259" key="5">
    <source>
        <dbReference type="PROSITE" id="PS50944"/>
    </source>
</evidence>
<evidence type="ECO:0000313" key="6">
    <source>
        <dbReference type="EMBL" id="SEA44621.1"/>
    </source>
</evidence>
<dbReference type="SMART" id="SM00529">
    <property type="entry name" value="HTH_DTXR"/>
    <property type="match status" value="1"/>
</dbReference>
<evidence type="ECO:0000256" key="3">
    <source>
        <dbReference type="ARBA" id="ARBA00023125"/>
    </source>
</evidence>
<dbReference type="GO" id="GO:0046983">
    <property type="term" value="F:protein dimerization activity"/>
    <property type="evidence" value="ECO:0007669"/>
    <property type="project" value="InterPro"/>
</dbReference>
<gene>
    <name evidence="6" type="ORF">SAMN04515656_11099</name>
</gene>
<keyword evidence="4" id="KW-0804">Transcription</keyword>
<evidence type="ECO:0000256" key="2">
    <source>
        <dbReference type="ARBA" id="ARBA00023015"/>
    </source>
</evidence>
<dbReference type="EMBL" id="FNRK01000010">
    <property type="protein sequence ID" value="SEA44621.1"/>
    <property type="molecule type" value="Genomic_DNA"/>
</dbReference>
<dbReference type="InterPro" id="IPR001367">
    <property type="entry name" value="Fe_dep_repressor"/>
</dbReference>
<dbReference type="GO" id="GO:0046914">
    <property type="term" value="F:transition metal ion binding"/>
    <property type="evidence" value="ECO:0007669"/>
    <property type="project" value="InterPro"/>
</dbReference>
<dbReference type="STRING" id="81409.SAMN04515656_11099"/>
<keyword evidence="7" id="KW-1185">Reference proteome</keyword>
<comment type="similarity">
    <text evidence="1">Belongs to the DtxR/MntR family.</text>
</comment>
<feature type="domain" description="HTH dtxR-type" evidence="5">
    <location>
        <begin position="5"/>
        <end position="67"/>
    </location>
</feature>
<dbReference type="InterPro" id="IPR050536">
    <property type="entry name" value="DtxR_MntR_Metal-Reg"/>
</dbReference>
<dbReference type="AlphaFoldDB" id="A0A1H4B8Z7"/>
<dbReference type="InterPro" id="IPR036390">
    <property type="entry name" value="WH_DNA-bd_sf"/>
</dbReference>
<evidence type="ECO:0000313" key="7">
    <source>
        <dbReference type="Proteomes" id="UP000199394"/>
    </source>
</evidence>
<keyword evidence="3" id="KW-0238">DNA-binding</keyword>
<accession>A0A1H4B8Z7</accession>
<dbReference type="RefSeq" id="WP_090307076.1">
    <property type="nucleotide sequence ID" value="NZ_FNRK01000010.1"/>
</dbReference>
<dbReference type="OrthoDB" id="9794394at2"/>
<sequence>MNEKLTQSIEDYIETIYLDYSKEGKGVRVTDLATAMKVTKASANDAVRKLKEMGYVEHERYGQIYLTEAGKAKGMAIYEKHCLIMRFLTDVLKVSAPVAEEDACNIEHIISDETFEKLKGFLNAD</sequence>